<evidence type="ECO:0000313" key="1">
    <source>
        <dbReference type="EMBL" id="MDY7226425.1"/>
    </source>
</evidence>
<gene>
    <name evidence="1" type="ORF">SYV04_08515</name>
</gene>
<dbReference type="EMBL" id="JAXIVS010000002">
    <property type="protein sequence ID" value="MDY7226425.1"/>
    <property type="molecule type" value="Genomic_DNA"/>
</dbReference>
<accession>A0ABU5GZ48</accession>
<evidence type="ECO:0000313" key="2">
    <source>
        <dbReference type="Proteomes" id="UP001291309"/>
    </source>
</evidence>
<reference evidence="1 2" key="1">
    <citation type="submission" date="2023-12" db="EMBL/GenBank/DDBJ databases">
        <title>the genome sequence of Hyalangium sp. s54d21.</title>
        <authorList>
            <person name="Zhang X."/>
        </authorList>
    </citation>
    <scope>NUCLEOTIDE SEQUENCE [LARGE SCALE GENOMIC DNA]</scope>
    <source>
        <strain evidence="2">s54d21</strain>
    </source>
</reference>
<evidence type="ECO:0008006" key="3">
    <source>
        <dbReference type="Google" id="ProtNLM"/>
    </source>
</evidence>
<name>A0ABU5GZ48_9BACT</name>
<dbReference type="Proteomes" id="UP001291309">
    <property type="component" value="Unassembled WGS sequence"/>
</dbReference>
<keyword evidence="2" id="KW-1185">Reference proteome</keyword>
<dbReference type="RefSeq" id="WP_321545144.1">
    <property type="nucleotide sequence ID" value="NZ_JAXIVS010000002.1"/>
</dbReference>
<comment type="caution">
    <text evidence="1">The sequence shown here is derived from an EMBL/GenBank/DDBJ whole genome shotgun (WGS) entry which is preliminary data.</text>
</comment>
<protein>
    <recommendedName>
        <fullName evidence="3">STAS domain-containing protein</fullName>
    </recommendedName>
</protein>
<organism evidence="1 2">
    <name type="scientific">Hyalangium rubrum</name>
    <dbReference type="NCBI Taxonomy" id="3103134"/>
    <lineage>
        <taxon>Bacteria</taxon>
        <taxon>Pseudomonadati</taxon>
        <taxon>Myxococcota</taxon>
        <taxon>Myxococcia</taxon>
        <taxon>Myxococcales</taxon>
        <taxon>Cystobacterineae</taxon>
        <taxon>Archangiaceae</taxon>
        <taxon>Hyalangium</taxon>
    </lineage>
</organism>
<proteinExistence type="predicted"/>
<sequence>MARSMSFEYDPQHDLVRVQFSRCLLVNAQDVQNWRADVEEKLSIFGRKMDLLIDLDGLEVTFTAGRLFGQARREVLERFAGRAFFYGGDELTKMFLSTSGVLHGHPVHQSESRERAMLALLADREAKRKRNVVPLTPSGSYPRIVGSRAVGG</sequence>